<keyword evidence="2" id="KW-1185">Reference proteome</keyword>
<comment type="caution">
    <text evidence="1">The sequence shown here is derived from an EMBL/GenBank/DDBJ whole genome shotgun (WGS) entry which is preliminary data.</text>
</comment>
<name>A0ABS9K0T3_9RHOO</name>
<accession>A0ABS9K0T3</accession>
<organism evidence="1 2">
    <name type="scientific">Dechloromonas hankyongensis</name>
    <dbReference type="NCBI Taxonomy" id="2908002"/>
    <lineage>
        <taxon>Bacteria</taxon>
        <taxon>Pseudomonadati</taxon>
        <taxon>Pseudomonadota</taxon>
        <taxon>Betaproteobacteria</taxon>
        <taxon>Rhodocyclales</taxon>
        <taxon>Azonexaceae</taxon>
        <taxon>Dechloromonas</taxon>
    </lineage>
</organism>
<sequence>MLVFIVIIGVGVAGLVTAMNTLVRFSADPMRTKQMLAIAEALLNEVMHQPFTWCDPDDPAASTAQSYAGCALPQNTGTFTPGESRLAGTFDNVDDYGAYTMANVTDASGNNAMTGYTASVAIVRTGTALGLADNTAALSVTVTVSFGADSFSLTGYRFRYAPRY</sequence>
<gene>
    <name evidence="1" type="ORF">LZ012_07130</name>
</gene>
<reference evidence="1" key="1">
    <citation type="submission" date="2022-01" db="EMBL/GenBank/DDBJ databases">
        <authorList>
            <person name="Jo J.-H."/>
            <person name="Im W.-T."/>
        </authorList>
    </citation>
    <scope>NUCLEOTIDE SEQUENCE</scope>
    <source>
        <strain evidence="1">XY25</strain>
    </source>
</reference>
<evidence type="ECO:0000313" key="2">
    <source>
        <dbReference type="Proteomes" id="UP001165384"/>
    </source>
</evidence>
<evidence type="ECO:0000313" key="1">
    <source>
        <dbReference type="EMBL" id="MCG2576763.1"/>
    </source>
</evidence>
<dbReference type="Proteomes" id="UP001165384">
    <property type="component" value="Unassembled WGS sequence"/>
</dbReference>
<dbReference type="EMBL" id="JAKLTN010000001">
    <property type="protein sequence ID" value="MCG2576763.1"/>
    <property type="molecule type" value="Genomic_DNA"/>
</dbReference>
<protein>
    <submittedName>
        <fullName evidence="1">Type II secretion system protein</fullName>
    </submittedName>
</protein>
<proteinExistence type="predicted"/>